<comment type="subcellular location">
    <subcellularLocation>
        <location evidence="1">Nucleus</location>
    </subcellularLocation>
</comment>
<dbReference type="PANTHER" id="PTHR47338:SF5">
    <property type="entry name" value="ZN(II)2CYS6 TRANSCRIPTION FACTOR (EUROFUNG)"/>
    <property type="match status" value="1"/>
</dbReference>
<dbReference type="InterPro" id="IPR050815">
    <property type="entry name" value="TF_fung"/>
</dbReference>
<gene>
    <name evidence="8" type="ORF">CONPUDRAFT_101711</name>
</gene>
<dbReference type="SMART" id="SM00066">
    <property type="entry name" value="GAL4"/>
    <property type="match status" value="1"/>
</dbReference>
<dbReference type="Pfam" id="PF00172">
    <property type="entry name" value="Zn_clus"/>
    <property type="match status" value="1"/>
</dbReference>
<evidence type="ECO:0000313" key="9">
    <source>
        <dbReference type="Proteomes" id="UP000053558"/>
    </source>
</evidence>
<evidence type="ECO:0000256" key="5">
    <source>
        <dbReference type="ARBA" id="ARBA00023242"/>
    </source>
</evidence>
<dbReference type="EMBL" id="JH711576">
    <property type="protein sequence ID" value="EIW83105.1"/>
    <property type="molecule type" value="Genomic_DNA"/>
</dbReference>
<dbReference type="CDD" id="cd00067">
    <property type="entry name" value="GAL4"/>
    <property type="match status" value="1"/>
</dbReference>
<evidence type="ECO:0000256" key="1">
    <source>
        <dbReference type="ARBA" id="ARBA00004123"/>
    </source>
</evidence>
<feature type="compositionally biased region" description="Polar residues" evidence="6">
    <location>
        <begin position="113"/>
        <end position="123"/>
    </location>
</feature>
<keyword evidence="2" id="KW-0479">Metal-binding</keyword>
<evidence type="ECO:0000256" key="2">
    <source>
        <dbReference type="ARBA" id="ARBA00022723"/>
    </source>
</evidence>
<evidence type="ECO:0000256" key="6">
    <source>
        <dbReference type="SAM" id="MobiDB-lite"/>
    </source>
</evidence>
<dbReference type="GO" id="GO:0005634">
    <property type="term" value="C:nucleus"/>
    <property type="evidence" value="ECO:0007669"/>
    <property type="project" value="UniProtKB-SubCell"/>
</dbReference>
<dbReference type="OMA" id="ASSIEYP"/>
<dbReference type="OrthoDB" id="10261408at2759"/>
<feature type="region of interest" description="Disordered" evidence="6">
    <location>
        <begin position="12"/>
        <end position="31"/>
    </location>
</feature>
<evidence type="ECO:0000256" key="3">
    <source>
        <dbReference type="ARBA" id="ARBA00023015"/>
    </source>
</evidence>
<evidence type="ECO:0000313" key="8">
    <source>
        <dbReference type="EMBL" id="EIW83105.1"/>
    </source>
</evidence>
<accession>A0A5M3MWM7</accession>
<keyword evidence="5" id="KW-0539">Nucleus</keyword>
<feature type="compositionally biased region" description="Basic and acidic residues" evidence="6">
    <location>
        <begin position="363"/>
        <end position="374"/>
    </location>
</feature>
<reference evidence="9" key="1">
    <citation type="journal article" date="2012" name="Science">
        <title>The Paleozoic origin of enzymatic lignin decomposition reconstructed from 31 fungal genomes.</title>
        <authorList>
            <person name="Floudas D."/>
            <person name="Binder M."/>
            <person name="Riley R."/>
            <person name="Barry K."/>
            <person name="Blanchette R.A."/>
            <person name="Henrissat B."/>
            <person name="Martinez A.T."/>
            <person name="Otillar R."/>
            <person name="Spatafora J.W."/>
            <person name="Yadav J.S."/>
            <person name="Aerts A."/>
            <person name="Benoit I."/>
            <person name="Boyd A."/>
            <person name="Carlson A."/>
            <person name="Copeland A."/>
            <person name="Coutinho P.M."/>
            <person name="de Vries R.P."/>
            <person name="Ferreira P."/>
            <person name="Findley K."/>
            <person name="Foster B."/>
            <person name="Gaskell J."/>
            <person name="Glotzer D."/>
            <person name="Gorecki P."/>
            <person name="Heitman J."/>
            <person name="Hesse C."/>
            <person name="Hori C."/>
            <person name="Igarashi K."/>
            <person name="Jurgens J.A."/>
            <person name="Kallen N."/>
            <person name="Kersten P."/>
            <person name="Kohler A."/>
            <person name="Kuees U."/>
            <person name="Kumar T.K.A."/>
            <person name="Kuo A."/>
            <person name="LaButti K."/>
            <person name="Larrondo L.F."/>
            <person name="Lindquist E."/>
            <person name="Ling A."/>
            <person name="Lombard V."/>
            <person name="Lucas S."/>
            <person name="Lundell T."/>
            <person name="Martin R."/>
            <person name="McLaughlin D.J."/>
            <person name="Morgenstern I."/>
            <person name="Morin E."/>
            <person name="Murat C."/>
            <person name="Nagy L.G."/>
            <person name="Nolan M."/>
            <person name="Ohm R.A."/>
            <person name="Patyshakuliyeva A."/>
            <person name="Rokas A."/>
            <person name="Ruiz-Duenas F.J."/>
            <person name="Sabat G."/>
            <person name="Salamov A."/>
            <person name="Samejima M."/>
            <person name="Schmutz J."/>
            <person name="Slot J.C."/>
            <person name="St John F."/>
            <person name="Stenlid J."/>
            <person name="Sun H."/>
            <person name="Sun S."/>
            <person name="Syed K."/>
            <person name="Tsang A."/>
            <person name="Wiebenga A."/>
            <person name="Young D."/>
            <person name="Pisabarro A."/>
            <person name="Eastwood D.C."/>
            <person name="Martin F."/>
            <person name="Cullen D."/>
            <person name="Grigoriev I.V."/>
            <person name="Hibbett D.S."/>
        </authorList>
    </citation>
    <scope>NUCLEOTIDE SEQUENCE [LARGE SCALE GENOMIC DNA]</scope>
    <source>
        <strain evidence="9">RWD-64-598 SS2</strain>
    </source>
</reference>
<dbReference type="PROSITE" id="PS50048">
    <property type="entry name" value="ZN2_CY6_FUNGAL_2"/>
    <property type="match status" value="1"/>
</dbReference>
<proteinExistence type="predicted"/>
<dbReference type="PROSITE" id="PS00463">
    <property type="entry name" value="ZN2_CY6_FUNGAL_1"/>
    <property type="match status" value="1"/>
</dbReference>
<feature type="compositionally biased region" description="Polar residues" evidence="6">
    <location>
        <begin position="305"/>
        <end position="329"/>
    </location>
</feature>
<sequence>MVASANGDVYTPFPQPIMLEDSQHSSEDGSGLHSPIFGAPFPQPHGDSNLRYHPDHLNIQNAAGILASQFDYNGMNLPHPAPHLLETPIDLHGGAHHHHPYPNEFPLPPRSQLDVSSSHTLPNTRLPPPPSQGGPVNLNYQSPSHRRFSGDGIREQSSYSSNGNAASNMHIKSEYPAGQPTNLAADSNQRSPPVKREVASQQQQQSQQTAAATQDPPPRREISNQVIACRQCRARKIRCDSTRPSCHNCLRRSNECQYDAAPRRRGPDKRPGTRQRSCKKRPADGSAPPQPSSKRKRTASRPGESDNSTSGQAGSASEQPAPLRTSSLSDDGRIRLHQTSLSPQDGEFSPSAQPRGLSGDGYSVHERSFHDKPRLSSSPSVQFNRKIWWDDLVNSYSATRDQSLKDIANDLSSLFTNTGYWLSFVNVPDFVRSLYNPEDRSLMQPSLVLAGLALATLMKSSEMELGAAGRNRAIWLRDAAQASLESSWNTGWIDMTLAKAALILAVFETSAHPQFTPERARSSLLLLDNIIRSLSLTYLDSHEPDVSTFMPNTVPIAHRNSHHARSPPRKCACIPLPPNSSLATDHFSSAWSYTPPWDPAWTPEEMHREAARRLCWSALNVVATYTQNCVAFRIEPADLFLTDPSNFRLLFPGEVSERGPDRRMQSPKDSIWALYCRSMLLWNFCIRLRYRGYPSAQSAELALEAFTETQNIQDALDSHTCNLDAALIYMCREYIYNTQLLLTQILRSSHAVDPRTVPSLGTEQIHDWLRYQDDFIKRVRVSIHRLGDADGDLFTRRPFQVKWFASQIAICISLWENNRSLGVALETAKDTLVPLDVLNALWPCPTLQAKCDELRQRLTDACVSVSVEPPAPPNHSLPPHIRGA</sequence>
<name>A0A5M3MWM7_CONPW</name>
<feature type="region of interest" description="Disordered" evidence="6">
    <location>
        <begin position="87"/>
        <end position="222"/>
    </location>
</feature>
<dbReference type="AlphaFoldDB" id="A0A5M3MWM7"/>
<evidence type="ECO:0000259" key="7">
    <source>
        <dbReference type="PROSITE" id="PS50048"/>
    </source>
</evidence>
<dbReference type="PANTHER" id="PTHR47338">
    <property type="entry name" value="ZN(II)2CYS6 TRANSCRIPTION FACTOR (EUROFUNG)-RELATED"/>
    <property type="match status" value="1"/>
</dbReference>
<protein>
    <recommendedName>
        <fullName evidence="7">Zn(2)-C6 fungal-type domain-containing protein</fullName>
    </recommendedName>
</protein>
<feature type="compositionally biased region" description="Polar residues" evidence="6">
    <location>
        <begin position="179"/>
        <end position="191"/>
    </location>
</feature>
<feature type="domain" description="Zn(2)-C6 fungal-type" evidence="7">
    <location>
        <begin position="228"/>
        <end position="258"/>
    </location>
</feature>
<comment type="caution">
    <text evidence="8">The sequence shown here is derived from an EMBL/GenBank/DDBJ whole genome shotgun (WGS) entry which is preliminary data.</text>
</comment>
<dbReference type="InterPro" id="IPR001138">
    <property type="entry name" value="Zn2Cys6_DnaBD"/>
</dbReference>
<feature type="region of interest" description="Disordered" evidence="6">
    <location>
        <begin position="260"/>
        <end position="378"/>
    </location>
</feature>
<dbReference type="GeneID" id="19198312"/>
<dbReference type="Gene3D" id="4.10.240.10">
    <property type="entry name" value="Zn(2)-C6 fungal-type DNA-binding domain"/>
    <property type="match status" value="1"/>
</dbReference>
<organism evidence="8 9">
    <name type="scientific">Coniophora puteana (strain RWD-64-598)</name>
    <name type="common">Brown rot fungus</name>
    <dbReference type="NCBI Taxonomy" id="741705"/>
    <lineage>
        <taxon>Eukaryota</taxon>
        <taxon>Fungi</taxon>
        <taxon>Dikarya</taxon>
        <taxon>Basidiomycota</taxon>
        <taxon>Agaricomycotina</taxon>
        <taxon>Agaricomycetes</taxon>
        <taxon>Agaricomycetidae</taxon>
        <taxon>Boletales</taxon>
        <taxon>Coniophorineae</taxon>
        <taxon>Coniophoraceae</taxon>
        <taxon>Coniophora</taxon>
    </lineage>
</organism>
<feature type="compositionally biased region" description="Basic residues" evidence="6">
    <location>
        <begin position="263"/>
        <end position="280"/>
    </location>
</feature>
<evidence type="ECO:0000256" key="4">
    <source>
        <dbReference type="ARBA" id="ARBA00023163"/>
    </source>
</evidence>
<feature type="compositionally biased region" description="Low complexity" evidence="6">
    <location>
        <begin position="157"/>
        <end position="168"/>
    </location>
</feature>
<dbReference type="RefSeq" id="XP_007766956.1">
    <property type="nucleotide sequence ID" value="XM_007768766.1"/>
</dbReference>
<feature type="compositionally biased region" description="Low complexity" evidence="6">
    <location>
        <begin position="199"/>
        <end position="214"/>
    </location>
</feature>
<dbReference type="InterPro" id="IPR036864">
    <property type="entry name" value="Zn2-C6_fun-type_DNA-bd_sf"/>
</dbReference>
<dbReference type="Proteomes" id="UP000053558">
    <property type="component" value="Unassembled WGS sequence"/>
</dbReference>
<keyword evidence="9" id="KW-1185">Reference proteome</keyword>
<dbReference type="CDD" id="cd12148">
    <property type="entry name" value="fungal_TF_MHR"/>
    <property type="match status" value="1"/>
</dbReference>
<keyword evidence="3" id="KW-0805">Transcription regulation</keyword>
<dbReference type="SUPFAM" id="SSF57701">
    <property type="entry name" value="Zn2/Cys6 DNA-binding domain"/>
    <property type="match status" value="1"/>
</dbReference>
<dbReference type="GO" id="GO:0000981">
    <property type="term" value="F:DNA-binding transcription factor activity, RNA polymerase II-specific"/>
    <property type="evidence" value="ECO:0007669"/>
    <property type="project" value="InterPro"/>
</dbReference>
<dbReference type="KEGG" id="cput:CONPUDRAFT_101711"/>
<keyword evidence="4" id="KW-0804">Transcription</keyword>
<dbReference type="GO" id="GO:0008270">
    <property type="term" value="F:zinc ion binding"/>
    <property type="evidence" value="ECO:0007669"/>
    <property type="project" value="InterPro"/>
</dbReference>